<protein>
    <recommendedName>
        <fullName evidence="4">ParB-like N-terminal domain-containing protein</fullName>
    </recommendedName>
</protein>
<reference evidence="5" key="1">
    <citation type="submission" date="2018-05" db="EMBL/GenBank/DDBJ databases">
        <authorList>
            <person name="Lanie J.A."/>
            <person name="Ng W.-L."/>
            <person name="Kazmierczak K.M."/>
            <person name="Andrzejewski T.M."/>
            <person name="Davidsen T.M."/>
            <person name="Wayne K.J."/>
            <person name="Tettelin H."/>
            <person name="Glass J.I."/>
            <person name="Rusch D."/>
            <person name="Podicherti R."/>
            <person name="Tsui H.-C.T."/>
            <person name="Winkler M.E."/>
        </authorList>
    </citation>
    <scope>NUCLEOTIDE SEQUENCE</scope>
</reference>
<dbReference type="Pfam" id="PF23552">
    <property type="entry name" value="ParB_C"/>
    <property type="match status" value="1"/>
</dbReference>
<dbReference type="EMBL" id="UINC01115022">
    <property type="protein sequence ID" value="SVC85740.1"/>
    <property type="molecule type" value="Genomic_DNA"/>
</dbReference>
<keyword evidence="2" id="KW-0159">Chromosome partition</keyword>
<dbReference type="NCBIfam" id="TIGR00180">
    <property type="entry name" value="parB_part"/>
    <property type="match status" value="1"/>
</dbReference>
<evidence type="ECO:0000256" key="2">
    <source>
        <dbReference type="ARBA" id="ARBA00022829"/>
    </source>
</evidence>
<dbReference type="FunFam" id="1.10.10.2830:FF:000001">
    <property type="entry name" value="Chromosome partitioning protein ParB"/>
    <property type="match status" value="1"/>
</dbReference>
<dbReference type="Pfam" id="PF17762">
    <property type="entry name" value="HTH_ParB"/>
    <property type="match status" value="1"/>
</dbReference>
<dbReference type="InterPro" id="IPR050336">
    <property type="entry name" value="Chromosome_partition/occlusion"/>
</dbReference>
<feature type="domain" description="ParB-like N-terminal" evidence="4">
    <location>
        <begin position="1"/>
        <end position="71"/>
    </location>
</feature>
<feature type="non-terminal residue" evidence="5">
    <location>
        <position position="1"/>
    </location>
</feature>
<dbReference type="InterPro" id="IPR036086">
    <property type="entry name" value="ParB/Sulfiredoxin_sf"/>
</dbReference>
<dbReference type="InterPro" id="IPR041468">
    <property type="entry name" value="HTH_ParB/Spo0J"/>
</dbReference>
<dbReference type="FunFam" id="3.90.1530.30:FF:000001">
    <property type="entry name" value="Chromosome partitioning protein ParB"/>
    <property type="match status" value="1"/>
</dbReference>
<dbReference type="GO" id="GO:0045881">
    <property type="term" value="P:positive regulation of sporulation resulting in formation of a cellular spore"/>
    <property type="evidence" value="ECO:0007669"/>
    <property type="project" value="TreeGrafter"/>
</dbReference>
<dbReference type="Pfam" id="PF02195">
    <property type="entry name" value="ParB_N"/>
    <property type="match status" value="1"/>
</dbReference>
<dbReference type="Gene3D" id="3.90.1530.30">
    <property type="match status" value="1"/>
</dbReference>
<dbReference type="InterPro" id="IPR003115">
    <property type="entry name" value="ParB_N"/>
</dbReference>
<dbReference type="InterPro" id="IPR057240">
    <property type="entry name" value="ParB_dimer_C"/>
</dbReference>
<dbReference type="GO" id="GO:0007059">
    <property type="term" value="P:chromosome segregation"/>
    <property type="evidence" value="ECO:0007669"/>
    <property type="project" value="UniProtKB-KW"/>
</dbReference>
<accession>A0A382QLD8</accession>
<dbReference type="SMART" id="SM00470">
    <property type="entry name" value="ParB"/>
    <property type="match status" value="1"/>
</dbReference>
<dbReference type="PANTHER" id="PTHR33375">
    <property type="entry name" value="CHROMOSOME-PARTITIONING PROTEIN PARB-RELATED"/>
    <property type="match status" value="1"/>
</dbReference>
<organism evidence="5">
    <name type="scientific">marine metagenome</name>
    <dbReference type="NCBI Taxonomy" id="408172"/>
    <lineage>
        <taxon>unclassified sequences</taxon>
        <taxon>metagenomes</taxon>
        <taxon>ecological metagenomes</taxon>
    </lineage>
</organism>
<proteinExistence type="inferred from homology"/>
<dbReference type="SUPFAM" id="SSF109709">
    <property type="entry name" value="KorB DNA-binding domain-like"/>
    <property type="match status" value="1"/>
</dbReference>
<name>A0A382QLD8_9ZZZZ</name>
<dbReference type="Gene3D" id="1.10.10.2830">
    <property type="match status" value="1"/>
</dbReference>
<dbReference type="AlphaFoldDB" id="A0A382QLD8"/>
<dbReference type="CDD" id="cd16393">
    <property type="entry name" value="SPO0J_N"/>
    <property type="match status" value="1"/>
</dbReference>
<sequence>DALNTLADSIQTQGVVQPILVRPVADGNSYEIVAGERRWRAAQIAGLHDIPVIIKDVTDHEAMCLALIENIQRQDLNPLEEAGGLERLINEFEMTHDAVAEAVGRSRPTVTNLLRLLELDNNVKKMLEGRKLDMGHARALLPLTLAQQSEVASKIVKQGLSVRATENLVKQYLAGYKKNNSKNSPKDPNISRLENDLSQRLAAKVSIAHQSTGRGKLQINYNSLAELEGILKRLD</sequence>
<evidence type="ECO:0000313" key="5">
    <source>
        <dbReference type="EMBL" id="SVC85740.1"/>
    </source>
</evidence>
<evidence type="ECO:0000256" key="1">
    <source>
        <dbReference type="ARBA" id="ARBA00006295"/>
    </source>
</evidence>
<dbReference type="GO" id="GO:0003677">
    <property type="term" value="F:DNA binding"/>
    <property type="evidence" value="ECO:0007669"/>
    <property type="project" value="UniProtKB-KW"/>
</dbReference>
<keyword evidence="3" id="KW-0238">DNA-binding</keyword>
<comment type="similarity">
    <text evidence="1">Belongs to the ParB family.</text>
</comment>
<dbReference type="InterPro" id="IPR004437">
    <property type="entry name" value="ParB/RepB/Spo0J"/>
</dbReference>
<dbReference type="SUPFAM" id="SSF110849">
    <property type="entry name" value="ParB/Sulfiredoxin"/>
    <property type="match status" value="1"/>
</dbReference>
<gene>
    <name evidence="5" type="ORF">METZ01_LOCUS338594</name>
</gene>
<dbReference type="GO" id="GO:0005694">
    <property type="term" value="C:chromosome"/>
    <property type="evidence" value="ECO:0007669"/>
    <property type="project" value="TreeGrafter"/>
</dbReference>
<dbReference type="PANTHER" id="PTHR33375:SF1">
    <property type="entry name" value="CHROMOSOME-PARTITIONING PROTEIN PARB-RELATED"/>
    <property type="match status" value="1"/>
</dbReference>
<evidence type="ECO:0000256" key="3">
    <source>
        <dbReference type="ARBA" id="ARBA00023125"/>
    </source>
</evidence>
<evidence type="ECO:0000259" key="4">
    <source>
        <dbReference type="SMART" id="SM00470"/>
    </source>
</evidence>